<name>A0ABS8WBY4_9GAMM</name>
<dbReference type="EMBL" id="JAIMJA010000013">
    <property type="protein sequence ID" value="MCE2595785.1"/>
    <property type="molecule type" value="Genomic_DNA"/>
</dbReference>
<dbReference type="SUPFAM" id="SSF56219">
    <property type="entry name" value="DNase I-like"/>
    <property type="match status" value="1"/>
</dbReference>
<accession>A0ABS8WBY4</accession>
<protein>
    <submittedName>
        <fullName evidence="2">Endonuclease/exonuclease/phosphatase family protein</fullName>
    </submittedName>
</protein>
<reference evidence="2 3" key="1">
    <citation type="journal article" date="2022" name="Environ. Microbiol. Rep.">
        <title>Eco-phylogenetic analyses reveal divergent evolution of vitamin B12 metabolism in the marine bacterial family 'Psychromonadaceae'.</title>
        <authorList>
            <person name="Jin X."/>
            <person name="Yang Y."/>
            <person name="Cao H."/>
            <person name="Gao B."/>
            <person name="Zhao Z."/>
        </authorList>
    </citation>
    <scope>NUCLEOTIDE SEQUENCE [LARGE SCALE GENOMIC DNA]</scope>
    <source>
        <strain evidence="2 3">MKS20</strain>
    </source>
</reference>
<evidence type="ECO:0000259" key="1">
    <source>
        <dbReference type="Pfam" id="PF03372"/>
    </source>
</evidence>
<dbReference type="Pfam" id="PF03372">
    <property type="entry name" value="Exo_endo_phos"/>
    <property type="match status" value="1"/>
</dbReference>
<dbReference type="PANTHER" id="PTHR14859:SF15">
    <property type="entry name" value="ENDONUCLEASE_EXONUCLEASE_PHOSPHATASE DOMAIN-CONTAINING PROTEIN"/>
    <property type="match status" value="1"/>
</dbReference>
<evidence type="ECO:0000313" key="2">
    <source>
        <dbReference type="EMBL" id="MCE2595785.1"/>
    </source>
</evidence>
<keyword evidence="2" id="KW-0378">Hydrolase</keyword>
<proteinExistence type="predicted"/>
<gene>
    <name evidence="2" type="ORF">K6Y31_13315</name>
</gene>
<evidence type="ECO:0000313" key="3">
    <source>
        <dbReference type="Proteomes" id="UP001201273"/>
    </source>
</evidence>
<dbReference type="Proteomes" id="UP001201273">
    <property type="component" value="Unassembled WGS sequence"/>
</dbReference>
<sequence length="309" mass="34800">MQLTLMTLNLYNYVAPPAAAYEIDNILEPDQWLKKQAWIAQTIEQADPDVVAFQEVFSAAELAQLCADLGYAYFEFTPASIADDSHVYYKPGLALASKYPLDKKLTHKDIPADVFSRPPLITELNLTGFGALRLYVVHLKSKRSLLDKAKEASATELEHYMGRWASDQLRTQEMTLLMQDILLQRQQAKQGVIVFGDFNDDLSQGSLPLAFATPSPKALDTEKNWSMHDSYSLYATTDERRPTHYYGVHGRILDYILLSGEFASNYGQQIGLVTGYQCIDRHLTHSNFDEHSQASDHAAVVVKLTSLHH</sequence>
<keyword evidence="2" id="KW-0540">Nuclease</keyword>
<dbReference type="GO" id="GO:0004519">
    <property type="term" value="F:endonuclease activity"/>
    <property type="evidence" value="ECO:0007669"/>
    <property type="project" value="UniProtKB-KW"/>
</dbReference>
<keyword evidence="2" id="KW-0255">Endonuclease</keyword>
<dbReference type="RefSeq" id="WP_233053450.1">
    <property type="nucleotide sequence ID" value="NZ_JAIMJA010000013.1"/>
</dbReference>
<feature type="domain" description="Endonuclease/exonuclease/phosphatase" evidence="1">
    <location>
        <begin position="37"/>
        <end position="297"/>
    </location>
</feature>
<keyword evidence="3" id="KW-1185">Reference proteome</keyword>
<dbReference type="Gene3D" id="3.60.10.10">
    <property type="entry name" value="Endonuclease/exonuclease/phosphatase"/>
    <property type="match status" value="1"/>
</dbReference>
<dbReference type="PANTHER" id="PTHR14859">
    <property type="entry name" value="CALCOFLUOR WHITE HYPERSENSITIVE PROTEIN PRECURSOR"/>
    <property type="match status" value="1"/>
</dbReference>
<dbReference type="InterPro" id="IPR005135">
    <property type="entry name" value="Endo/exonuclease/phosphatase"/>
</dbReference>
<organism evidence="2 3">
    <name type="scientific">Motilimonas cestriensis</name>
    <dbReference type="NCBI Taxonomy" id="2742685"/>
    <lineage>
        <taxon>Bacteria</taxon>
        <taxon>Pseudomonadati</taxon>
        <taxon>Pseudomonadota</taxon>
        <taxon>Gammaproteobacteria</taxon>
        <taxon>Alteromonadales</taxon>
        <taxon>Alteromonadales genera incertae sedis</taxon>
        <taxon>Motilimonas</taxon>
    </lineage>
</organism>
<comment type="caution">
    <text evidence="2">The sequence shown here is derived from an EMBL/GenBank/DDBJ whole genome shotgun (WGS) entry which is preliminary data.</text>
</comment>
<dbReference type="InterPro" id="IPR036691">
    <property type="entry name" value="Endo/exonu/phosph_ase_sf"/>
</dbReference>
<dbReference type="InterPro" id="IPR051916">
    <property type="entry name" value="GPI-anchor_lipid_remodeler"/>
</dbReference>